<evidence type="ECO:0000256" key="2">
    <source>
        <dbReference type="ARBA" id="ARBA00022692"/>
    </source>
</evidence>
<comment type="subcellular location">
    <subcellularLocation>
        <location evidence="1">Membrane</location>
        <topology evidence="1">Multi-pass membrane protein</topology>
    </subcellularLocation>
</comment>
<dbReference type="EMBL" id="JAQGDS010000014">
    <property type="protein sequence ID" value="KAJ6256196.1"/>
    <property type="molecule type" value="Genomic_DNA"/>
</dbReference>
<evidence type="ECO:0000259" key="8">
    <source>
        <dbReference type="Pfam" id="PF20684"/>
    </source>
</evidence>
<sequence length="548" mass="61488">MTTLNVTAEQLKHALWLQEVAVLAHKAGINGPAPPGFVAPWLLNPNYVVENRQVSMYIIDCVFFILAVIMVLMRIYTRVFIIHKFGLDDWCMVLALISVAAFTTLQFCFLIYGGVGYHIWDVTPEQLQYCFKFIYFHLIGYTWSITLIKMSILFLYERIIPTTHPMRKVLTGFMVIQIVYFLVSEFTFIFQCSPIAGGLDFDFRMHGAPKCIGLKPMLYSFCIIHIFMDLALLILPIRVIWELQMPIKRKLSTLSLFVIGAIGCICAVMRVVTIAQLLDGFDFTWTIYDPGMWGLLELTIGIICACIPPSKLLLEKIYCKIAGVKFRPFGSSRDAPSSYKSGDSSLPYNEKRSRSRSPAPRYSEMFNSTEKSLQSINKSVLMSQTSERVDSFIISQMGPIQPMITTHVEGPEKLERQAEIKRASFDTISRPTLAMRSFETHRPHTMIQIPTTNIIPPSPQDFGPPLGRAATLEDLVEAKRPGPVAASCPPTVSALEKAMQRDPREGSDDLTKPILEDDNRPPSGFSVVSGTSSKASLEGKPVSGIDWV</sequence>
<dbReference type="InterPro" id="IPR052337">
    <property type="entry name" value="SAT4-like"/>
</dbReference>
<feature type="transmembrane region" description="Helical" evidence="7">
    <location>
        <begin position="54"/>
        <end position="77"/>
    </location>
</feature>
<reference evidence="9" key="1">
    <citation type="submission" date="2023-01" db="EMBL/GenBank/DDBJ databases">
        <title>The chitinases involved in constricting ring structure development in the nematode-trapping fungus Drechslerella dactyloides.</title>
        <authorList>
            <person name="Wang R."/>
            <person name="Zhang L."/>
            <person name="Tang P."/>
            <person name="Li S."/>
            <person name="Liang L."/>
        </authorList>
    </citation>
    <scope>NUCLEOTIDE SEQUENCE</scope>
    <source>
        <strain evidence="9">YMF1.00031</strain>
    </source>
</reference>
<keyword evidence="3 7" id="KW-1133">Transmembrane helix</keyword>
<comment type="similarity">
    <text evidence="5">Belongs to the SAT4 family.</text>
</comment>
<feature type="region of interest" description="Disordered" evidence="6">
    <location>
        <begin position="332"/>
        <end position="362"/>
    </location>
</feature>
<feature type="compositionally biased region" description="Polar residues" evidence="6">
    <location>
        <begin position="334"/>
        <end position="347"/>
    </location>
</feature>
<dbReference type="AlphaFoldDB" id="A0AAD6NEM6"/>
<feature type="compositionally biased region" description="Basic and acidic residues" evidence="6">
    <location>
        <begin position="498"/>
        <end position="520"/>
    </location>
</feature>
<keyword evidence="2 7" id="KW-0812">Transmembrane</keyword>
<feature type="domain" description="Rhodopsin" evidence="8">
    <location>
        <begin position="73"/>
        <end position="315"/>
    </location>
</feature>
<evidence type="ECO:0000313" key="10">
    <source>
        <dbReference type="Proteomes" id="UP001221413"/>
    </source>
</evidence>
<proteinExistence type="inferred from homology"/>
<dbReference type="Pfam" id="PF20684">
    <property type="entry name" value="Fung_rhodopsin"/>
    <property type="match status" value="1"/>
</dbReference>
<evidence type="ECO:0000313" key="9">
    <source>
        <dbReference type="EMBL" id="KAJ6256196.1"/>
    </source>
</evidence>
<keyword evidence="4 7" id="KW-0472">Membrane</keyword>
<organism evidence="9 10">
    <name type="scientific">Drechslerella dactyloides</name>
    <name type="common">Nematode-trapping fungus</name>
    <name type="synonym">Arthrobotrys dactyloides</name>
    <dbReference type="NCBI Taxonomy" id="74499"/>
    <lineage>
        <taxon>Eukaryota</taxon>
        <taxon>Fungi</taxon>
        <taxon>Dikarya</taxon>
        <taxon>Ascomycota</taxon>
        <taxon>Pezizomycotina</taxon>
        <taxon>Orbiliomycetes</taxon>
        <taxon>Orbiliales</taxon>
        <taxon>Orbiliaceae</taxon>
        <taxon>Drechslerella</taxon>
    </lineage>
</organism>
<feature type="compositionally biased region" description="Polar residues" evidence="6">
    <location>
        <begin position="526"/>
        <end position="535"/>
    </location>
</feature>
<gene>
    <name evidence="9" type="ORF">Dda_9031</name>
</gene>
<name>A0AAD6NEM6_DREDA</name>
<feature type="transmembrane region" description="Helical" evidence="7">
    <location>
        <begin position="89"/>
        <end position="113"/>
    </location>
</feature>
<feature type="transmembrane region" description="Helical" evidence="7">
    <location>
        <begin position="217"/>
        <end position="241"/>
    </location>
</feature>
<comment type="caution">
    <text evidence="9">The sequence shown here is derived from an EMBL/GenBank/DDBJ whole genome shotgun (WGS) entry which is preliminary data.</text>
</comment>
<dbReference type="Proteomes" id="UP001221413">
    <property type="component" value="Unassembled WGS sequence"/>
</dbReference>
<feature type="region of interest" description="Disordered" evidence="6">
    <location>
        <begin position="498"/>
        <end position="548"/>
    </location>
</feature>
<dbReference type="InterPro" id="IPR049326">
    <property type="entry name" value="Rhodopsin_dom_fungi"/>
</dbReference>
<keyword evidence="10" id="KW-1185">Reference proteome</keyword>
<evidence type="ECO:0000256" key="6">
    <source>
        <dbReference type="SAM" id="MobiDB-lite"/>
    </source>
</evidence>
<evidence type="ECO:0000256" key="7">
    <source>
        <dbReference type="SAM" id="Phobius"/>
    </source>
</evidence>
<evidence type="ECO:0000256" key="5">
    <source>
        <dbReference type="ARBA" id="ARBA00038359"/>
    </source>
</evidence>
<feature type="transmembrane region" description="Helical" evidence="7">
    <location>
        <begin position="253"/>
        <end position="278"/>
    </location>
</feature>
<feature type="transmembrane region" description="Helical" evidence="7">
    <location>
        <begin position="169"/>
        <end position="197"/>
    </location>
</feature>
<dbReference type="PANTHER" id="PTHR33048:SF124">
    <property type="entry name" value="INTEGRAL MEMBRANE PROTEIN"/>
    <property type="match status" value="1"/>
</dbReference>
<dbReference type="PANTHER" id="PTHR33048">
    <property type="entry name" value="PTH11-LIKE INTEGRAL MEMBRANE PROTEIN (AFU_ORTHOLOGUE AFUA_5G11245)"/>
    <property type="match status" value="1"/>
</dbReference>
<accession>A0AAD6NEM6</accession>
<evidence type="ECO:0000256" key="1">
    <source>
        <dbReference type="ARBA" id="ARBA00004141"/>
    </source>
</evidence>
<evidence type="ECO:0000256" key="4">
    <source>
        <dbReference type="ARBA" id="ARBA00023136"/>
    </source>
</evidence>
<evidence type="ECO:0000256" key="3">
    <source>
        <dbReference type="ARBA" id="ARBA00022989"/>
    </source>
</evidence>
<dbReference type="GO" id="GO:0016020">
    <property type="term" value="C:membrane"/>
    <property type="evidence" value="ECO:0007669"/>
    <property type="project" value="UniProtKB-SubCell"/>
</dbReference>
<feature type="transmembrane region" description="Helical" evidence="7">
    <location>
        <begin position="133"/>
        <end position="157"/>
    </location>
</feature>
<protein>
    <recommendedName>
        <fullName evidence="8">Rhodopsin domain-containing protein</fullName>
    </recommendedName>
</protein>